<evidence type="ECO:0000313" key="2">
    <source>
        <dbReference type="Proteomes" id="UP000271974"/>
    </source>
</evidence>
<name>A0A433TMV4_ELYCH</name>
<dbReference type="GO" id="GO:0044782">
    <property type="term" value="P:cilium organization"/>
    <property type="evidence" value="ECO:0007669"/>
    <property type="project" value="TreeGrafter"/>
</dbReference>
<dbReference type="OrthoDB" id="78308at2759"/>
<dbReference type="STRING" id="188477.A0A433TMV4"/>
<dbReference type="PANTHER" id="PTHR24110:SF3">
    <property type="entry name" value="CENTROSOMAL PROTEIN OF 78 KDA"/>
    <property type="match status" value="1"/>
</dbReference>
<organism evidence="1 2">
    <name type="scientific">Elysia chlorotica</name>
    <name type="common">Eastern emerald elysia</name>
    <name type="synonym">Sea slug</name>
    <dbReference type="NCBI Taxonomy" id="188477"/>
    <lineage>
        <taxon>Eukaryota</taxon>
        <taxon>Metazoa</taxon>
        <taxon>Spiralia</taxon>
        <taxon>Lophotrochozoa</taxon>
        <taxon>Mollusca</taxon>
        <taxon>Gastropoda</taxon>
        <taxon>Heterobranchia</taxon>
        <taxon>Euthyneura</taxon>
        <taxon>Panpulmonata</taxon>
        <taxon>Sacoglossa</taxon>
        <taxon>Placobranchoidea</taxon>
        <taxon>Plakobranchidae</taxon>
        <taxon>Elysia</taxon>
    </lineage>
</organism>
<reference evidence="1 2" key="1">
    <citation type="submission" date="2019-01" db="EMBL/GenBank/DDBJ databases">
        <title>A draft genome assembly of the solar-powered sea slug Elysia chlorotica.</title>
        <authorList>
            <person name="Cai H."/>
            <person name="Li Q."/>
            <person name="Fang X."/>
            <person name="Li J."/>
            <person name="Curtis N.E."/>
            <person name="Altenburger A."/>
            <person name="Shibata T."/>
            <person name="Feng M."/>
            <person name="Maeda T."/>
            <person name="Schwartz J.A."/>
            <person name="Shigenobu S."/>
            <person name="Lundholm N."/>
            <person name="Nishiyama T."/>
            <person name="Yang H."/>
            <person name="Hasebe M."/>
            <person name="Li S."/>
            <person name="Pierce S.K."/>
            <person name="Wang J."/>
        </authorList>
    </citation>
    <scope>NUCLEOTIDE SEQUENCE [LARGE SCALE GENOMIC DNA]</scope>
    <source>
        <strain evidence="1">EC2010</strain>
        <tissue evidence="1">Whole organism of an adult</tissue>
    </source>
</reference>
<dbReference type="GO" id="GO:0036064">
    <property type="term" value="C:ciliary basal body"/>
    <property type="evidence" value="ECO:0007669"/>
    <property type="project" value="TreeGrafter"/>
</dbReference>
<dbReference type="GO" id="GO:0005813">
    <property type="term" value="C:centrosome"/>
    <property type="evidence" value="ECO:0007669"/>
    <property type="project" value="TreeGrafter"/>
</dbReference>
<protein>
    <submittedName>
        <fullName evidence="1">Uncharacterized protein</fullName>
    </submittedName>
</protein>
<proteinExistence type="predicted"/>
<comment type="caution">
    <text evidence="1">The sequence shown here is derived from an EMBL/GenBank/DDBJ whole genome shotgun (WGS) entry which is preliminary data.</text>
</comment>
<keyword evidence="2" id="KW-1185">Reference proteome</keyword>
<dbReference type="AlphaFoldDB" id="A0A433TMV4"/>
<evidence type="ECO:0000313" key="1">
    <source>
        <dbReference type="EMBL" id="RUS82868.1"/>
    </source>
</evidence>
<dbReference type="PANTHER" id="PTHR24110">
    <property type="entry name" value="CENTROSOMAL PROTEIN OF 78 KDA"/>
    <property type="match status" value="1"/>
</dbReference>
<feature type="non-terminal residue" evidence="1">
    <location>
        <position position="85"/>
    </location>
</feature>
<gene>
    <name evidence="1" type="ORF">EGW08_009390</name>
</gene>
<accession>A0A433TMV4</accession>
<dbReference type="EMBL" id="RQTK01000268">
    <property type="protein sequence ID" value="RUS82868.1"/>
    <property type="molecule type" value="Genomic_DNA"/>
</dbReference>
<sequence length="85" mass="9717">MMESVQARQRGAFEFESHYENLCALQDSAPLPAVTAHLSQALLDLNGDRVRLNDWQPIINTLRINKSLQLVALRSYYQMPQEEDG</sequence>
<dbReference type="Proteomes" id="UP000271974">
    <property type="component" value="Unassembled WGS sequence"/>
</dbReference>